<organism evidence="2 3">
    <name type="scientific">Calycomorphotria hydatis</name>
    <dbReference type="NCBI Taxonomy" id="2528027"/>
    <lineage>
        <taxon>Bacteria</taxon>
        <taxon>Pseudomonadati</taxon>
        <taxon>Planctomycetota</taxon>
        <taxon>Planctomycetia</taxon>
        <taxon>Planctomycetales</taxon>
        <taxon>Planctomycetaceae</taxon>
        <taxon>Calycomorphotria</taxon>
    </lineage>
</organism>
<feature type="domain" description="N-acetyltransferase" evidence="1">
    <location>
        <begin position="1"/>
        <end position="84"/>
    </location>
</feature>
<name>A0A517TFA6_9PLAN</name>
<dbReference type="EMBL" id="CP036316">
    <property type="protein sequence ID" value="QDT67054.1"/>
    <property type="molecule type" value="Genomic_DNA"/>
</dbReference>
<protein>
    <recommendedName>
        <fullName evidence="1">N-acetyltransferase domain-containing protein</fullName>
    </recommendedName>
</protein>
<dbReference type="KEGG" id="chya:V22_43260"/>
<reference evidence="2 3" key="1">
    <citation type="submission" date="2019-02" db="EMBL/GenBank/DDBJ databases">
        <title>Deep-cultivation of Planctomycetes and their phenomic and genomic characterization uncovers novel biology.</title>
        <authorList>
            <person name="Wiegand S."/>
            <person name="Jogler M."/>
            <person name="Boedeker C."/>
            <person name="Pinto D."/>
            <person name="Vollmers J."/>
            <person name="Rivas-Marin E."/>
            <person name="Kohn T."/>
            <person name="Peeters S.H."/>
            <person name="Heuer A."/>
            <person name="Rast P."/>
            <person name="Oberbeckmann S."/>
            <person name="Bunk B."/>
            <person name="Jeske O."/>
            <person name="Meyerdierks A."/>
            <person name="Storesund J.E."/>
            <person name="Kallscheuer N."/>
            <person name="Luecker S."/>
            <person name="Lage O.M."/>
            <person name="Pohl T."/>
            <person name="Merkel B.J."/>
            <person name="Hornburger P."/>
            <person name="Mueller R.-W."/>
            <person name="Bruemmer F."/>
            <person name="Labrenz M."/>
            <person name="Spormann A.M."/>
            <person name="Op den Camp H."/>
            <person name="Overmann J."/>
            <person name="Amann R."/>
            <person name="Jetten M.S.M."/>
            <person name="Mascher T."/>
            <person name="Medema M.H."/>
            <person name="Devos D.P."/>
            <person name="Kaster A.-K."/>
            <person name="Ovreas L."/>
            <person name="Rohde M."/>
            <person name="Galperin M.Y."/>
            <person name="Jogler C."/>
        </authorList>
    </citation>
    <scope>NUCLEOTIDE SEQUENCE [LARGE SCALE GENOMIC DNA]</scope>
    <source>
        <strain evidence="2 3">V22</strain>
    </source>
</reference>
<proteinExistence type="predicted"/>
<dbReference type="InterPro" id="IPR000182">
    <property type="entry name" value="GNAT_dom"/>
</dbReference>
<evidence type="ECO:0000259" key="1">
    <source>
        <dbReference type="PROSITE" id="PS51186"/>
    </source>
</evidence>
<sequence length="115" mass="13252">MMNRQLVHLSRIVIHPTYRGAGLGAAFLKTSCRHCPFPWIESLAEMGRIHPFFEKAGFRRVGSTKIKHSNRKKHSAIYGAPQKRGKRLVSEETFRKSRNANPVYYILDNRSSLEL</sequence>
<evidence type="ECO:0000313" key="3">
    <source>
        <dbReference type="Proteomes" id="UP000319976"/>
    </source>
</evidence>
<dbReference type="Pfam" id="PF13673">
    <property type="entry name" value="Acetyltransf_10"/>
    <property type="match status" value="1"/>
</dbReference>
<dbReference type="PROSITE" id="PS51186">
    <property type="entry name" value="GNAT"/>
    <property type="match status" value="1"/>
</dbReference>
<dbReference type="AlphaFoldDB" id="A0A517TFA6"/>
<dbReference type="InterPro" id="IPR016181">
    <property type="entry name" value="Acyl_CoA_acyltransferase"/>
</dbReference>
<evidence type="ECO:0000313" key="2">
    <source>
        <dbReference type="EMBL" id="QDT67054.1"/>
    </source>
</evidence>
<dbReference type="Proteomes" id="UP000319976">
    <property type="component" value="Chromosome"/>
</dbReference>
<keyword evidence="3" id="KW-1185">Reference proteome</keyword>
<gene>
    <name evidence="2" type="ORF">V22_43260</name>
</gene>
<dbReference type="CDD" id="cd04301">
    <property type="entry name" value="NAT_SF"/>
    <property type="match status" value="1"/>
</dbReference>
<dbReference type="Gene3D" id="3.40.630.30">
    <property type="match status" value="1"/>
</dbReference>
<accession>A0A517TFA6</accession>
<dbReference type="GO" id="GO:0016747">
    <property type="term" value="F:acyltransferase activity, transferring groups other than amino-acyl groups"/>
    <property type="evidence" value="ECO:0007669"/>
    <property type="project" value="InterPro"/>
</dbReference>
<dbReference type="SUPFAM" id="SSF55729">
    <property type="entry name" value="Acyl-CoA N-acyltransferases (Nat)"/>
    <property type="match status" value="1"/>
</dbReference>